<gene>
    <name evidence="1" type="ORF">ACFONC_11820</name>
</gene>
<dbReference type="Proteomes" id="UP001595705">
    <property type="component" value="Unassembled WGS sequence"/>
</dbReference>
<proteinExistence type="predicted"/>
<keyword evidence="2" id="KW-1185">Reference proteome</keyword>
<comment type="caution">
    <text evidence="1">The sequence shown here is derived from an EMBL/GenBank/DDBJ whole genome shotgun (WGS) entry which is preliminary data.</text>
</comment>
<protein>
    <recommendedName>
        <fullName evidence="3">MarR family transcriptional regulator</fullName>
    </recommendedName>
</protein>
<dbReference type="RefSeq" id="WP_386744288.1">
    <property type="nucleotide sequence ID" value="NZ_JBHRYA010000007.1"/>
</dbReference>
<sequence length="123" mass="13743">MTQRAAKHAGYATRSIGARIARTKGDGHMRGTLWRALRILRSTTVGELMAVAEQDNKKSVQRFLQILARAGFVRARHGNRGRHEPTTYVLVRNSGPACPSVLQRGAVVYDHNTEQEYRIDGTE</sequence>
<evidence type="ECO:0000313" key="2">
    <source>
        <dbReference type="Proteomes" id="UP001595705"/>
    </source>
</evidence>
<evidence type="ECO:0008006" key="3">
    <source>
        <dbReference type="Google" id="ProtNLM"/>
    </source>
</evidence>
<organism evidence="1 2">
    <name type="scientific">Luteimonas soli</name>
    <dbReference type="NCBI Taxonomy" id="1648966"/>
    <lineage>
        <taxon>Bacteria</taxon>
        <taxon>Pseudomonadati</taxon>
        <taxon>Pseudomonadota</taxon>
        <taxon>Gammaproteobacteria</taxon>
        <taxon>Lysobacterales</taxon>
        <taxon>Lysobacteraceae</taxon>
        <taxon>Luteimonas</taxon>
    </lineage>
</organism>
<evidence type="ECO:0000313" key="1">
    <source>
        <dbReference type="EMBL" id="MFC3716839.1"/>
    </source>
</evidence>
<accession>A0ABV7XLB3</accession>
<dbReference type="EMBL" id="JBHRYA010000007">
    <property type="protein sequence ID" value="MFC3716839.1"/>
    <property type="molecule type" value="Genomic_DNA"/>
</dbReference>
<name>A0ABV7XLB3_9GAMM</name>
<reference evidence="2" key="1">
    <citation type="journal article" date="2019" name="Int. J. Syst. Evol. Microbiol.">
        <title>The Global Catalogue of Microorganisms (GCM) 10K type strain sequencing project: providing services to taxonomists for standard genome sequencing and annotation.</title>
        <authorList>
            <consortium name="The Broad Institute Genomics Platform"/>
            <consortium name="The Broad Institute Genome Sequencing Center for Infectious Disease"/>
            <person name="Wu L."/>
            <person name="Ma J."/>
        </authorList>
    </citation>
    <scope>NUCLEOTIDE SEQUENCE [LARGE SCALE GENOMIC DNA]</scope>
    <source>
        <strain evidence="2">KCTC 42441</strain>
    </source>
</reference>